<gene>
    <name evidence="2" type="ORF">AFUS01_LOCUS21787</name>
</gene>
<evidence type="ECO:0000313" key="2">
    <source>
        <dbReference type="EMBL" id="CAG7733336.1"/>
    </source>
</evidence>
<dbReference type="AlphaFoldDB" id="A0A8J2KDW9"/>
<keyword evidence="1" id="KW-0732">Signal</keyword>
<dbReference type="Proteomes" id="UP000708208">
    <property type="component" value="Unassembled WGS sequence"/>
</dbReference>
<proteinExistence type="predicted"/>
<evidence type="ECO:0000313" key="3">
    <source>
        <dbReference type="Proteomes" id="UP000708208"/>
    </source>
</evidence>
<feature type="signal peptide" evidence="1">
    <location>
        <begin position="1"/>
        <end position="23"/>
    </location>
</feature>
<keyword evidence="3" id="KW-1185">Reference proteome</keyword>
<dbReference type="EMBL" id="CAJVCH010247205">
    <property type="protein sequence ID" value="CAG7733336.1"/>
    <property type="molecule type" value="Genomic_DNA"/>
</dbReference>
<reference evidence="2" key="1">
    <citation type="submission" date="2021-06" db="EMBL/GenBank/DDBJ databases">
        <authorList>
            <person name="Hodson N. C."/>
            <person name="Mongue J. A."/>
            <person name="Jaron S. K."/>
        </authorList>
    </citation>
    <scope>NUCLEOTIDE SEQUENCE</scope>
</reference>
<sequence length="142" mass="15975">MGTPITILCTITLISMAIKMTVSQFGYGYRSWFGWHPRSIAVNPLSDQCFPDGTSECLRMTDCCSTHCAIAGTWETVCRPTPCGCPQPPWGPINDNCWRYWSHCNYHEQCCSGHCRSMGDPTRHGSSQMCWTPPCKLCEKNL</sequence>
<evidence type="ECO:0000256" key="1">
    <source>
        <dbReference type="SAM" id="SignalP"/>
    </source>
</evidence>
<protein>
    <submittedName>
        <fullName evidence="2">Uncharacterized protein</fullName>
    </submittedName>
</protein>
<comment type="caution">
    <text evidence="2">The sequence shown here is derived from an EMBL/GenBank/DDBJ whole genome shotgun (WGS) entry which is preliminary data.</text>
</comment>
<feature type="chain" id="PRO_5035211395" evidence="1">
    <location>
        <begin position="24"/>
        <end position="142"/>
    </location>
</feature>
<name>A0A8J2KDW9_9HEXA</name>
<organism evidence="2 3">
    <name type="scientific">Allacma fusca</name>
    <dbReference type="NCBI Taxonomy" id="39272"/>
    <lineage>
        <taxon>Eukaryota</taxon>
        <taxon>Metazoa</taxon>
        <taxon>Ecdysozoa</taxon>
        <taxon>Arthropoda</taxon>
        <taxon>Hexapoda</taxon>
        <taxon>Collembola</taxon>
        <taxon>Symphypleona</taxon>
        <taxon>Sminthuridae</taxon>
        <taxon>Allacma</taxon>
    </lineage>
</organism>
<accession>A0A8J2KDW9</accession>